<dbReference type="EMBL" id="JACEIK010002911">
    <property type="protein sequence ID" value="MCD9639437.1"/>
    <property type="molecule type" value="Genomic_DNA"/>
</dbReference>
<gene>
    <name evidence="1" type="ORF">HAX54_023988</name>
</gene>
<organism evidence="1 2">
    <name type="scientific">Datura stramonium</name>
    <name type="common">Jimsonweed</name>
    <name type="synonym">Common thornapple</name>
    <dbReference type="NCBI Taxonomy" id="4076"/>
    <lineage>
        <taxon>Eukaryota</taxon>
        <taxon>Viridiplantae</taxon>
        <taxon>Streptophyta</taxon>
        <taxon>Embryophyta</taxon>
        <taxon>Tracheophyta</taxon>
        <taxon>Spermatophyta</taxon>
        <taxon>Magnoliopsida</taxon>
        <taxon>eudicotyledons</taxon>
        <taxon>Gunneridae</taxon>
        <taxon>Pentapetalae</taxon>
        <taxon>asterids</taxon>
        <taxon>lamiids</taxon>
        <taxon>Solanales</taxon>
        <taxon>Solanaceae</taxon>
        <taxon>Solanoideae</taxon>
        <taxon>Datureae</taxon>
        <taxon>Datura</taxon>
    </lineage>
</organism>
<name>A0ABS8UXG3_DATST</name>
<protein>
    <submittedName>
        <fullName evidence="1">Uncharacterized protein</fullName>
    </submittedName>
</protein>
<dbReference type="Proteomes" id="UP000823775">
    <property type="component" value="Unassembled WGS sequence"/>
</dbReference>
<evidence type="ECO:0000313" key="2">
    <source>
        <dbReference type="Proteomes" id="UP000823775"/>
    </source>
</evidence>
<evidence type="ECO:0000313" key="1">
    <source>
        <dbReference type="EMBL" id="MCD9639437.1"/>
    </source>
</evidence>
<comment type="caution">
    <text evidence="1">The sequence shown here is derived from an EMBL/GenBank/DDBJ whole genome shotgun (WGS) entry which is preliminary data.</text>
</comment>
<sequence>EVCSTSGGDMDDPSITMLVTWNVRGLTRVINRNQDLDFTIMIIVMEIEFGSSGT</sequence>
<accession>A0ABS8UXG3</accession>
<feature type="non-terminal residue" evidence="1">
    <location>
        <position position="1"/>
    </location>
</feature>
<proteinExistence type="predicted"/>
<keyword evidence="2" id="KW-1185">Reference proteome</keyword>
<reference evidence="1 2" key="1">
    <citation type="journal article" date="2021" name="BMC Genomics">
        <title>Datura genome reveals duplications of psychoactive alkaloid biosynthetic genes and high mutation rate following tissue culture.</title>
        <authorList>
            <person name="Rajewski A."/>
            <person name="Carter-House D."/>
            <person name="Stajich J."/>
            <person name="Litt A."/>
        </authorList>
    </citation>
    <scope>NUCLEOTIDE SEQUENCE [LARGE SCALE GENOMIC DNA]</scope>
    <source>
        <strain evidence="1">AR-01</strain>
    </source>
</reference>